<dbReference type="AlphaFoldDB" id="A0A6N8J8X6"/>
<accession>A0A6N8J8X6</accession>
<dbReference type="Proteomes" id="UP000468388">
    <property type="component" value="Unassembled WGS sequence"/>
</dbReference>
<gene>
    <name evidence="1" type="ORF">GO495_08205</name>
</gene>
<proteinExistence type="predicted"/>
<keyword evidence="2" id="KW-1185">Reference proteome</keyword>
<evidence type="ECO:0000313" key="2">
    <source>
        <dbReference type="Proteomes" id="UP000468388"/>
    </source>
</evidence>
<protein>
    <submittedName>
        <fullName evidence="1">Uncharacterized protein</fullName>
    </submittedName>
</protein>
<sequence length="114" mass="14052">MDKDFLLPIRTRLIRNGDLIAQELQSTINTHRRWIAISKRSENSKHMPFEWLYKMYDFEFDKIVIETRDEYTDKNIINERIYYFKDEEELRNALSERGMDLSKFTYPWKCDYPL</sequence>
<comment type="caution">
    <text evidence="1">The sequence shown here is derived from an EMBL/GenBank/DDBJ whole genome shotgun (WGS) entry which is preliminary data.</text>
</comment>
<dbReference type="OrthoDB" id="2991017at2"/>
<dbReference type="RefSeq" id="WP_157299235.1">
    <property type="nucleotide sequence ID" value="NZ_BAAAZB010000010.1"/>
</dbReference>
<dbReference type="EMBL" id="WRXO01000002">
    <property type="protein sequence ID" value="MVT40562.1"/>
    <property type="molecule type" value="Genomic_DNA"/>
</dbReference>
<organism evidence="1 2">
    <name type="scientific">Chitinophaga oryziterrae</name>
    <dbReference type="NCBI Taxonomy" id="1031224"/>
    <lineage>
        <taxon>Bacteria</taxon>
        <taxon>Pseudomonadati</taxon>
        <taxon>Bacteroidota</taxon>
        <taxon>Chitinophagia</taxon>
        <taxon>Chitinophagales</taxon>
        <taxon>Chitinophagaceae</taxon>
        <taxon>Chitinophaga</taxon>
    </lineage>
</organism>
<name>A0A6N8J8X6_9BACT</name>
<evidence type="ECO:0000313" key="1">
    <source>
        <dbReference type="EMBL" id="MVT40562.1"/>
    </source>
</evidence>
<reference evidence="1 2" key="1">
    <citation type="submission" date="2019-12" db="EMBL/GenBank/DDBJ databases">
        <title>The draft genomic sequence of strain Chitinophaga oryziterrae JCM 16595.</title>
        <authorList>
            <person name="Zhang X."/>
        </authorList>
    </citation>
    <scope>NUCLEOTIDE SEQUENCE [LARGE SCALE GENOMIC DNA]</scope>
    <source>
        <strain evidence="1 2">JCM 16595</strain>
    </source>
</reference>